<organism evidence="2 3">
    <name type="scientific">Nicotiana attenuata</name>
    <name type="common">Coyote tobacco</name>
    <dbReference type="NCBI Taxonomy" id="49451"/>
    <lineage>
        <taxon>Eukaryota</taxon>
        <taxon>Viridiplantae</taxon>
        <taxon>Streptophyta</taxon>
        <taxon>Embryophyta</taxon>
        <taxon>Tracheophyta</taxon>
        <taxon>Spermatophyta</taxon>
        <taxon>Magnoliopsida</taxon>
        <taxon>eudicotyledons</taxon>
        <taxon>Gunneridae</taxon>
        <taxon>Pentapetalae</taxon>
        <taxon>asterids</taxon>
        <taxon>lamiids</taxon>
        <taxon>Solanales</taxon>
        <taxon>Solanaceae</taxon>
        <taxon>Nicotianoideae</taxon>
        <taxon>Nicotianeae</taxon>
        <taxon>Nicotiana</taxon>
    </lineage>
</organism>
<name>A0A314KI16_NICAT</name>
<dbReference type="InterPro" id="IPR016197">
    <property type="entry name" value="Chromo-like_dom_sf"/>
</dbReference>
<gene>
    <name evidence="2" type="ORF">A4A49_55337</name>
</gene>
<dbReference type="AlphaFoldDB" id="A0A314KI16"/>
<dbReference type="SUPFAM" id="SSF54160">
    <property type="entry name" value="Chromo domain-like"/>
    <property type="match status" value="1"/>
</dbReference>
<dbReference type="Gramene" id="OIT29006">
    <property type="protein sequence ID" value="OIT29006"/>
    <property type="gene ID" value="A4A49_55337"/>
</dbReference>
<evidence type="ECO:0000313" key="3">
    <source>
        <dbReference type="Proteomes" id="UP000187609"/>
    </source>
</evidence>
<dbReference type="EMBL" id="MJEQ01001884">
    <property type="protein sequence ID" value="OIT29006.1"/>
    <property type="molecule type" value="Genomic_DNA"/>
</dbReference>
<feature type="domain" description="Chromo" evidence="1">
    <location>
        <begin position="121"/>
        <end position="167"/>
    </location>
</feature>
<dbReference type="Gene3D" id="2.40.50.40">
    <property type="match status" value="1"/>
</dbReference>
<dbReference type="Pfam" id="PF24626">
    <property type="entry name" value="SH3_Tf2-1"/>
    <property type="match status" value="1"/>
</dbReference>
<evidence type="ECO:0000259" key="1">
    <source>
        <dbReference type="PROSITE" id="PS50013"/>
    </source>
</evidence>
<keyword evidence="3" id="KW-1185">Reference proteome</keyword>
<accession>A0A314KI16</accession>
<protein>
    <recommendedName>
        <fullName evidence="1">Chromo domain-containing protein</fullName>
    </recommendedName>
</protein>
<dbReference type="Proteomes" id="UP000187609">
    <property type="component" value="Unassembled WGS sequence"/>
</dbReference>
<dbReference type="InterPro" id="IPR056924">
    <property type="entry name" value="SH3_Tf2-1"/>
</dbReference>
<dbReference type="InterPro" id="IPR000953">
    <property type="entry name" value="Chromo/chromo_shadow_dom"/>
</dbReference>
<proteinExistence type="predicted"/>
<comment type="caution">
    <text evidence="2">The sequence shown here is derived from an EMBL/GenBank/DDBJ whole genome shotgun (WGS) entry which is preliminary data.</text>
</comment>
<dbReference type="PROSITE" id="PS50013">
    <property type="entry name" value="CHROMO_2"/>
    <property type="match status" value="1"/>
</dbReference>
<reference evidence="2" key="1">
    <citation type="submission" date="2016-11" db="EMBL/GenBank/DDBJ databases">
        <title>The genome of Nicotiana attenuata.</title>
        <authorList>
            <person name="Xu S."/>
            <person name="Brockmoeller T."/>
            <person name="Gaquerel E."/>
            <person name="Navarro A."/>
            <person name="Kuhl H."/>
            <person name="Gase K."/>
            <person name="Ling Z."/>
            <person name="Zhou W."/>
            <person name="Kreitzer C."/>
            <person name="Stanke M."/>
            <person name="Tang H."/>
            <person name="Lyons E."/>
            <person name="Pandey P."/>
            <person name="Pandey S.P."/>
            <person name="Timmermann B."/>
            <person name="Baldwin I.T."/>
        </authorList>
    </citation>
    <scope>NUCLEOTIDE SEQUENCE [LARGE SCALE GENOMIC DNA]</scope>
    <source>
        <strain evidence="2">UT</strain>
    </source>
</reference>
<evidence type="ECO:0000313" key="2">
    <source>
        <dbReference type="EMBL" id="OIT29006.1"/>
    </source>
</evidence>
<dbReference type="PANTHER" id="PTHR46148:SF52">
    <property type="entry name" value="OS04G0603800 PROTEIN"/>
    <property type="match status" value="1"/>
</dbReference>
<dbReference type="PANTHER" id="PTHR46148">
    <property type="entry name" value="CHROMO DOMAIN-CONTAINING PROTEIN"/>
    <property type="match status" value="1"/>
</dbReference>
<sequence>MKEAIDSLQKASKRMKKYVDWNRRPLEFKVGDKVLLKLTPQIWKKIDSRVRHRALVSRYDGPFEVAKKVGEVAYQLKLPEIIKIRPTFHVSFLRPYVEDPEDSDRHKTKRAPPEMRTQLEEEIENILDRRVLGMHKKNRRTKFLIQWKEKPEADATWKKGASLWQYE</sequence>